<keyword evidence="1" id="KW-0732">Signal</keyword>
<accession>A0A0G4FJK0</accession>
<dbReference type="PROSITE" id="PS50213">
    <property type="entry name" value="FAS1"/>
    <property type="match status" value="1"/>
</dbReference>
<feature type="signal peptide" evidence="1">
    <location>
        <begin position="1"/>
        <end position="20"/>
    </location>
</feature>
<protein>
    <recommendedName>
        <fullName evidence="2">FAS1 domain-containing protein</fullName>
    </recommendedName>
</protein>
<sequence>MKTFAALLSLASLAVSSAQSEPGDVSLATRLADEGWNLLGASWCFHTMLQRGMFNSTELEQFGNYNCDTDRSPEGCQRCRIGYPTWYHNETKSCYPGRRSAESLEGLIEWHRDNQTDIGILLVSTPSIQYWTRALELYHGNYSAINAYFEPSENYTIFAQSRSRLNSLSSVFSSSAPSTSDFVKRHIVRGRFSAEDLEKLSQENGTLTTIDGQTLSVSGDAFWGNTIEGLWYREEASNDRATLFLLYGAFPHDDIVAAHAQDPASEEGEGDLQGLSLVSSDEGDDLLFEDEALEIDDVSASPRALQRCRCPRGIRMGRRCRVCTGAGSSRRCRMEAALC</sequence>
<evidence type="ECO:0000313" key="3">
    <source>
        <dbReference type="EMBL" id="CEM13928.1"/>
    </source>
</evidence>
<feature type="domain" description="FAS1" evidence="2">
    <location>
        <begin position="115"/>
        <end position="257"/>
    </location>
</feature>
<dbReference type="AlphaFoldDB" id="A0A0G4FJK0"/>
<evidence type="ECO:0000256" key="1">
    <source>
        <dbReference type="SAM" id="SignalP"/>
    </source>
</evidence>
<feature type="chain" id="PRO_5005189168" description="FAS1 domain-containing protein" evidence="1">
    <location>
        <begin position="21"/>
        <end position="339"/>
    </location>
</feature>
<name>A0A0G4FJK0_9ALVE</name>
<proteinExistence type="predicted"/>
<dbReference type="EMBL" id="CDMZ01000420">
    <property type="protein sequence ID" value="CEM13928.1"/>
    <property type="molecule type" value="Genomic_DNA"/>
</dbReference>
<evidence type="ECO:0000259" key="2">
    <source>
        <dbReference type="PROSITE" id="PS50213"/>
    </source>
</evidence>
<dbReference type="InterPro" id="IPR000782">
    <property type="entry name" value="FAS1_domain"/>
</dbReference>
<organism evidence="3">
    <name type="scientific">Chromera velia CCMP2878</name>
    <dbReference type="NCBI Taxonomy" id="1169474"/>
    <lineage>
        <taxon>Eukaryota</taxon>
        <taxon>Sar</taxon>
        <taxon>Alveolata</taxon>
        <taxon>Colpodellida</taxon>
        <taxon>Chromeraceae</taxon>
        <taxon>Chromera</taxon>
    </lineage>
</organism>
<reference evidence="3" key="1">
    <citation type="submission" date="2014-11" db="EMBL/GenBank/DDBJ databases">
        <authorList>
            <person name="Otto D Thomas"/>
            <person name="Naeem Raeece"/>
        </authorList>
    </citation>
    <scope>NUCLEOTIDE SEQUENCE</scope>
</reference>
<dbReference type="VEuPathDB" id="CryptoDB:Cvel_17373"/>
<gene>
    <name evidence="3" type="ORF">Cvel_17373</name>
</gene>
<dbReference type="InterPro" id="IPR036378">
    <property type="entry name" value="FAS1_dom_sf"/>
</dbReference>
<dbReference type="Gene3D" id="3.40.30.10">
    <property type="entry name" value="Glutaredoxin"/>
    <property type="match status" value="1"/>
</dbReference>
<dbReference type="Gene3D" id="2.30.180.10">
    <property type="entry name" value="FAS1 domain"/>
    <property type="match status" value="1"/>
</dbReference>
<dbReference type="SUPFAM" id="SSF82153">
    <property type="entry name" value="FAS1 domain"/>
    <property type="match status" value="1"/>
</dbReference>